<proteinExistence type="inferred from homology"/>
<evidence type="ECO:0000256" key="4">
    <source>
        <dbReference type="RuleBase" id="RU362027"/>
    </source>
</evidence>
<dbReference type="PANTHER" id="PTHR11183">
    <property type="entry name" value="GLYCOGENIN SUBFAMILY MEMBER"/>
    <property type="match status" value="1"/>
</dbReference>
<evidence type="ECO:0000313" key="5">
    <source>
        <dbReference type="EMBL" id="KAL2345698.1"/>
    </source>
</evidence>
<gene>
    <name evidence="5" type="ORF">Fmac_006983</name>
</gene>
<dbReference type="EC" id="2.4.1.-" evidence="4"/>
<dbReference type="EMBL" id="JBGMDY010000002">
    <property type="protein sequence ID" value="KAL2345698.1"/>
    <property type="molecule type" value="Genomic_DNA"/>
</dbReference>
<dbReference type="InterPro" id="IPR029044">
    <property type="entry name" value="Nucleotide-diphossugar_trans"/>
</dbReference>
<evidence type="ECO:0000313" key="6">
    <source>
        <dbReference type="Proteomes" id="UP001603857"/>
    </source>
</evidence>
<comment type="caution">
    <text evidence="5">The sequence shown here is derived from an EMBL/GenBank/DDBJ whole genome shotgun (WGS) entry which is preliminary data.</text>
</comment>
<dbReference type="Pfam" id="PF01501">
    <property type="entry name" value="Glyco_transf_8"/>
    <property type="match status" value="2"/>
</dbReference>
<keyword evidence="3" id="KW-0464">Manganese</keyword>
<evidence type="ECO:0000256" key="1">
    <source>
        <dbReference type="ARBA" id="ARBA00022676"/>
    </source>
</evidence>
<dbReference type="GO" id="GO:0016757">
    <property type="term" value="F:glycosyltransferase activity"/>
    <property type="evidence" value="ECO:0007669"/>
    <property type="project" value="UniProtKB-KW"/>
</dbReference>
<evidence type="ECO:0000256" key="2">
    <source>
        <dbReference type="ARBA" id="ARBA00022679"/>
    </source>
</evidence>
<keyword evidence="6" id="KW-1185">Reference proteome</keyword>
<dbReference type="Gene3D" id="3.90.550.10">
    <property type="entry name" value="Spore Coat Polysaccharide Biosynthesis Protein SpsA, Chain A"/>
    <property type="match status" value="1"/>
</dbReference>
<dbReference type="AlphaFoldDB" id="A0ABD1NCP7"/>
<evidence type="ECO:0000256" key="3">
    <source>
        <dbReference type="ARBA" id="ARBA00023211"/>
    </source>
</evidence>
<keyword evidence="1" id="KW-0328">Glycosyltransferase</keyword>
<accession>A0ABD1NCP7</accession>
<dbReference type="InterPro" id="IPR002495">
    <property type="entry name" value="Glyco_trans_8"/>
</dbReference>
<dbReference type="Proteomes" id="UP001603857">
    <property type="component" value="Unassembled WGS sequence"/>
</dbReference>
<reference evidence="5 6" key="1">
    <citation type="submission" date="2024-08" db="EMBL/GenBank/DDBJ databases">
        <title>Insights into the chromosomal genome structure of Flemingia macrophylla.</title>
        <authorList>
            <person name="Ding Y."/>
            <person name="Zhao Y."/>
            <person name="Bi W."/>
            <person name="Wu M."/>
            <person name="Zhao G."/>
            <person name="Gong Y."/>
            <person name="Li W."/>
            <person name="Zhang P."/>
        </authorList>
    </citation>
    <scope>NUCLEOTIDE SEQUENCE [LARGE SCALE GENOMIC DNA]</scope>
    <source>
        <strain evidence="5">DYQJB</strain>
        <tissue evidence="5">Leaf</tissue>
    </source>
</reference>
<sequence>MDGDVYDENELSVESVSIEFDRVDEKLKWEEVFPEWIDEKEAKCPHVPLMARFQNDGDFDAVVARVPCGVRDVFRLQVNLVVANVAVKNRNVNAYVVFVGSCAPMVEIFRCDDLVMHGQEYWVYKPELRSLKHQTLMPLGSCQIAPQTEEEELIGKEAKLAYVTVLHSSEDYVCGAIALAQSILQTKTTTSQTIDLILLADTSIGPKSTTGLKSAGWKIHRMERIRSPFAQNGAYNEWNYSKLRIWQLTSYDKVIFIDSDLVVLESIQRLFSYPQLSAAANDLTLFNSGVMVVEPSECMFEHLMNRTWEVRSYNGGDQGFLNEVFGWWHRLPKKVNHMKVFGAGRNESREVPGDVQAVHYLGWKPWTCYRDHDCNWDMPDRRIYASDDAHRRWWKVHDSMPKELQAYCQLTPKMNDRIIEWRRKAGNNATFPDHAHSNIQLKDPRSHYFPSDYN</sequence>
<dbReference type="InterPro" id="IPR050587">
    <property type="entry name" value="GNT1/Glycosyltrans_8"/>
</dbReference>
<comment type="similarity">
    <text evidence="4">Belongs to the glycosyltransferase 8 family.</text>
</comment>
<dbReference type="CDD" id="cd02537">
    <property type="entry name" value="GT8_Glycogenin"/>
    <property type="match status" value="1"/>
</dbReference>
<protein>
    <recommendedName>
        <fullName evidence="4">Hexosyltransferase</fullName>
        <ecNumber evidence="4">2.4.1.-</ecNumber>
    </recommendedName>
</protein>
<dbReference type="SUPFAM" id="SSF53448">
    <property type="entry name" value="Nucleotide-diphospho-sugar transferases"/>
    <property type="match status" value="1"/>
</dbReference>
<name>A0ABD1NCP7_9FABA</name>
<organism evidence="5 6">
    <name type="scientific">Flemingia macrophylla</name>
    <dbReference type="NCBI Taxonomy" id="520843"/>
    <lineage>
        <taxon>Eukaryota</taxon>
        <taxon>Viridiplantae</taxon>
        <taxon>Streptophyta</taxon>
        <taxon>Embryophyta</taxon>
        <taxon>Tracheophyta</taxon>
        <taxon>Spermatophyta</taxon>
        <taxon>Magnoliopsida</taxon>
        <taxon>eudicotyledons</taxon>
        <taxon>Gunneridae</taxon>
        <taxon>Pentapetalae</taxon>
        <taxon>rosids</taxon>
        <taxon>fabids</taxon>
        <taxon>Fabales</taxon>
        <taxon>Fabaceae</taxon>
        <taxon>Papilionoideae</taxon>
        <taxon>50 kb inversion clade</taxon>
        <taxon>NPAAA clade</taxon>
        <taxon>indigoferoid/millettioid clade</taxon>
        <taxon>Phaseoleae</taxon>
        <taxon>Flemingia</taxon>
    </lineage>
</organism>
<keyword evidence="2" id="KW-0808">Transferase</keyword>